<keyword evidence="1" id="KW-0812">Transmembrane</keyword>
<dbReference type="EMBL" id="JAFBDQ010000040">
    <property type="protein sequence ID" value="MBM7558232.1"/>
    <property type="molecule type" value="Genomic_DNA"/>
</dbReference>
<comment type="caution">
    <text evidence="2">The sequence shown here is derived from an EMBL/GenBank/DDBJ whole genome shotgun (WGS) entry which is preliminary data.</text>
</comment>
<dbReference type="Proteomes" id="UP000774000">
    <property type="component" value="Unassembled WGS sequence"/>
</dbReference>
<dbReference type="AlphaFoldDB" id="A0A939BQF0"/>
<evidence type="ECO:0000313" key="2">
    <source>
        <dbReference type="EMBL" id="MBM7558232.1"/>
    </source>
</evidence>
<organism evidence="2 3">
    <name type="scientific">Halanaerobacter jeridensis</name>
    <dbReference type="NCBI Taxonomy" id="706427"/>
    <lineage>
        <taxon>Bacteria</taxon>
        <taxon>Bacillati</taxon>
        <taxon>Bacillota</taxon>
        <taxon>Clostridia</taxon>
        <taxon>Halanaerobiales</taxon>
        <taxon>Halobacteroidaceae</taxon>
        <taxon>Halanaerobacter</taxon>
    </lineage>
</organism>
<keyword evidence="1" id="KW-0472">Membrane</keyword>
<gene>
    <name evidence="2" type="ORF">JOC47_003102</name>
</gene>
<keyword evidence="1" id="KW-1133">Transmembrane helix</keyword>
<keyword evidence="3" id="KW-1185">Reference proteome</keyword>
<feature type="transmembrane region" description="Helical" evidence="1">
    <location>
        <begin position="140"/>
        <end position="160"/>
    </location>
</feature>
<proteinExistence type="predicted"/>
<accession>A0A939BQF0</accession>
<evidence type="ECO:0000256" key="1">
    <source>
        <dbReference type="SAM" id="Phobius"/>
    </source>
</evidence>
<protein>
    <submittedName>
        <fullName evidence="2">Uncharacterized protein</fullName>
    </submittedName>
</protein>
<name>A0A939BQF0_9FIRM</name>
<feature type="transmembrane region" description="Helical" evidence="1">
    <location>
        <begin position="6"/>
        <end position="28"/>
    </location>
</feature>
<dbReference type="RefSeq" id="WP_204703286.1">
    <property type="nucleotide sequence ID" value="NZ_JAFBDQ010000040.1"/>
</dbReference>
<reference evidence="2" key="1">
    <citation type="submission" date="2021-01" db="EMBL/GenBank/DDBJ databases">
        <title>Genomic Encyclopedia of Type Strains, Phase IV (KMG-IV): sequencing the most valuable type-strain genomes for metagenomic binning, comparative biology and taxonomic classification.</title>
        <authorList>
            <person name="Goeker M."/>
        </authorList>
    </citation>
    <scope>NUCLEOTIDE SEQUENCE</scope>
    <source>
        <strain evidence="2">DSM 23230</strain>
    </source>
</reference>
<feature type="transmembrane region" description="Helical" evidence="1">
    <location>
        <begin position="172"/>
        <end position="190"/>
    </location>
</feature>
<evidence type="ECO:0000313" key="3">
    <source>
        <dbReference type="Proteomes" id="UP000774000"/>
    </source>
</evidence>
<sequence>MNKIKIISLILGSSVLSSIITSFISKIINDKNNSLKYITEERRNWRKNIRKIISKLVIENNKNKAKKLVSHLELNLNPYDTKDECIIDLAKKLLKARFEGKEDKEEEKDIENKLIKTSSYLLKHDWERAKQEARFKFNPFYILNTLILIWVGQIIFGYYFNIISIPDRIKTIFLATLVFSIILFFLYYIFRFIKLKIKSKLSPINSEVSKILNLSYRKELEE</sequence>